<dbReference type="RefSeq" id="WP_111318547.1">
    <property type="nucleotide sequence ID" value="NZ_BIFX01000001.1"/>
</dbReference>
<protein>
    <submittedName>
        <fullName evidence="1">Uncharacterized protein</fullName>
    </submittedName>
</protein>
<sequence length="77" mass="8721">MADRTIALHRCPACQGEQVYVEFEIEANYMGKVRVKLPNRGIRDALSGRHIADIYTTACMQCGKVNFYVRSLADLLE</sequence>
<proteinExistence type="predicted"/>
<organism evidence="1 2">
    <name type="scientific">Thermosporothrix hazakensis</name>
    <dbReference type="NCBI Taxonomy" id="644383"/>
    <lineage>
        <taxon>Bacteria</taxon>
        <taxon>Bacillati</taxon>
        <taxon>Chloroflexota</taxon>
        <taxon>Ktedonobacteria</taxon>
        <taxon>Ktedonobacterales</taxon>
        <taxon>Thermosporotrichaceae</taxon>
        <taxon>Thermosporothrix</taxon>
    </lineage>
</organism>
<keyword evidence="2" id="KW-1185">Reference proteome</keyword>
<evidence type="ECO:0000313" key="1">
    <source>
        <dbReference type="EMBL" id="PZW36366.1"/>
    </source>
</evidence>
<gene>
    <name evidence="1" type="ORF">EI42_00540</name>
</gene>
<dbReference type="AlphaFoldDB" id="A0A326UDK5"/>
<dbReference type="Proteomes" id="UP000248806">
    <property type="component" value="Unassembled WGS sequence"/>
</dbReference>
<dbReference type="EMBL" id="QKUF01000001">
    <property type="protein sequence ID" value="PZW36366.1"/>
    <property type="molecule type" value="Genomic_DNA"/>
</dbReference>
<accession>A0A326UDK5</accession>
<evidence type="ECO:0000313" key="2">
    <source>
        <dbReference type="Proteomes" id="UP000248806"/>
    </source>
</evidence>
<comment type="caution">
    <text evidence="1">The sequence shown here is derived from an EMBL/GenBank/DDBJ whole genome shotgun (WGS) entry which is preliminary data.</text>
</comment>
<reference evidence="1 2" key="1">
    <citation type="submission" date="2018-06" db="EMBL/GenBank/DDBJ databases">
        <title>Genomic Encyclopedia of Archaeal and Bacterial Type Strains, Phase II (KMG-II): from individual species to whole genera.</title>
        <authorList>
            <person name="Goeker M."/>
        </authorList>
    </citation>
    <scope>NUCLEOTIDE SEQUENCE [LARGE SCALE GENOMIC DNA]</scope>
    <source>
        <strain evidence="1 2">ATCC BAA-1881</strain>
    </source>
</reference>
<name>A0A326UDK5_THEHA</name>